<evidence type="ECO:0000256" key="1">
    <source>
        <dbReference type="SAM" id="MobiDB-lite"/>
    </source>
</evidence>
<organism evidence="2 3">
    <name type="scientific">Jiella pelagia</name>
    <dbReference type="NCBI Taxonomy" id="2986949"/>
    <lineage>
        <taxon>Bacteria</taxon>
        <taxon>Pseudomonadati</taxon>
        <taxon>Pseudomonadota</taxon>
        <taxon>Alphaproteobacteria</taxon>
        <taxon>Hyphomicrobiales</taxon>
        <taxon>Aurantimonadaceae</taxon>
        <taxon>Jiella</taxon>
    </lineage>
</organism>
<dbReference type="EMBL" id="CP114029">
    <property type="protein sequence ID" value="WAP68549.1"/>
    <property type="molecule type" value="Genomic_DNA"/>
</dbReference>
<reference evidence="2" key="1">
    <citation type="submission" date="2022-12" db="EMBL/GenBank/DDBJ databases">
        <title>Jiella pelagia sp. nov., isolated from phosphonate enriched culture of Northwest Pacific surface seawater.</title>
        <authorList>
            <person name="Shin D.Y."/>
            <person name="Hwang C.Y."/>
        </authorList>
    </citation>
    <scope>NUCLEOTIDE SEQUENCE</scope>
    <source>
        <strain evidence="2">HL-NP1</strain>
    </source>
</reference>
<sequence>MQQADRQAEAVIGLAGGDGDRADGGDGLAGQIADEDDERELIPSTMACLVCT</sequence>
<feature type="region of interest" description="Disordered" evidence="1">
    <location>
        <begin position="1"/>
        <end position="31"/>
    </location>
</feature>
<keyword evidence="3" id="KW-1185">Reference proteome</keyword>
<accession>A0ABY7BXJ3</accession>
<name>A0ABY7BXJ3_9HYPH</name>
<dbReference type="Proteomes" id="UP001164020">
    <property type="component" value="Chromosome"/>
</dbReference>
<evidence type="ECO:0000313" key="2">
    <source>
        <dbReference type="EMBL" id="WAP68549.1"/>
    </source>
</evidence>
<dbReference type="RefSeq" id="WP_268880970.1">
    <property type="nucleotide sequence ID" value="NZ_CP114029.1"/>
</dbReference>
<proteinExistence type="predicted"/>
<gene>
    <name evidence="2" type="ORF">OH818_25235</name>
</gene>
<protein>
    <submittedName>
        <fullName evidence="2">Uncharacterized protein</fullName>
    </submittedName>
</protein>
<evidence type="ECO:0000313" key="3">
    <source>
        <dbReference type="Proteomes" id="UP001164020"/>
    </source>
</evidence>